<dbReference type="Proteomes" id="UP000834106">
    <property type="component" value="Chromosome 16"/>
</dbReference>
<feature type="compositionally biased region" description="Polar residues" evidence="1">
    <location>
        <begin position="28"/>
        <end position="38"/>
    </location>
</feature>
<sequence length="172" mass="19183">MDNELEEDTNPRANGGRREADEGDPLQLDNSIPDQTSPIPIPVFDHTTSENNTDDDSDLLVNPASLPAATDDLSNGSSPLLDTLTSVNPTHNQPCIRKSTRTNITPRHFHLLARFGVYFCLASIDDHQEEPMYSLWGCCRCLLWLLVSLWLHPDIENNPEECLKSSPSGKRC</sequence>
<dbReference type="EMBL" id="OU503051">
    <property type="protein sequence ID" value="CAI9779289.1"/>
    <property type="molecule type" value="Genomic_DNA"/>
</dbReference>
<reference evidence="2" key="1">
    <citation type="submission" date="2023-05" db="EMBL/GenBank/DDBJ databases">
        <authorList>
            <person name="Huff M."/>
        </authorList>
    </citation>
    <scope>NUCLEOTIDE SEQUENCE</scope>
</reference>
<keyword evidence="3" id="KW-1185">Reference proteome</keyword>
<accession>A0AAD2E6P4</accession>
<dbReference type="AlphaFoldDB" id="A0AAD2E6P4"/>
<gene>
    <name evidence="2" type="ORF">FPE_LOCUS26719</name>
</gene>
<protein>
    <submittedName>
        <fullName evidence="2">Uncharacterized protein</fullName>
    </submittedName>
</protein>
<feature type="region of interest" description="Disordered" evidence="1">
    <location>
        <begin position="1"/>
        <end position="61"/>
    </location>
</feature>
<name>A0AAD2E6P4_9LAMI</name>
<organism evidence="2 3">
    <name type="scientific">Fraxinus pennsylvanica</name>
    <dbReference type="NCBI Taxonomy" id="56036"/>
    <lineage>
        <taxon>Eukaryota</taxon>
        <taxon>Viridiplantae</taxon>
        <taxon>Streptophyta</taxon>
        <taxon>Embryophyta</taxon>
        <taxon>Tracheophyta</taxon>
        <taxon>Spermatophyta</taxon>
        <taxon>Magnoliopsida</taxon>
        <taxon>eudicotyledons</taxon>
        <taxon>Gunneridae</taxon>
        <taxon>Pentapetalae</taxon>
        <taxon>asterids</taxon>
        <taxon>lamiids</taxon>
        <taxon>Lamiales</taxon>
        <taxon>Oleaceae</taxon>
        <taxon>Oleeae</taxon>
        <taxon>Fraxinus</taxon>
    </lineage>
</organism>
<proteinExistence type="predicted"/>
<evidence type="ECO:0000313" key="2">
    <source>
        <dbReference type="EMBL" id="CAI9779289.1"/>
    </source>
</evidence>
<evidence type="ECO:0000256" key="1">
    <source>
        <dbReference type="SAM" id="MobiDB-lite"/>
    </source>
</evidence>
<evidence type="ECO:0000313" key="3">
    <source>
        <dbReference type="Proteomes" id="UP000834106"/>
    </source>
</evidence>